<keyword evidence="2" id="KW-0479">Metal-binding</keyword>
<sequence>VDLVVKMLKNFQQGDYCAYERHGLWYIGLGSRSSLSVNPTGSTATIVSGGTTTATTIACPISHVARDFVRDYGREDGKAFGYASFNYAAHCRGQTFKIGTWPLLALFIPAIEICIGPEQITIKGDDVLEIQALVEVLRHPSIPTAPGQPMEIDVTQNADEYVNRVANALSEIGVGLYQKVIPSRAVAVSDKIDILGTMQLGRSFNNPARSFAISHEGHQAAGFSPELVMLAENGRLTTEPLAGTRSREGDTAEIERLRQELLSDPKEVVEHAISVREAVEELQRVCLHDTVVVEDFMTVRPRGSVQHLGSRVAGNLAPGKDTWDAFNVLFPSITASGIPKNAALEAIQRLEEQPRELYSGAVLLVDGPEFLEAALVLRTVFQDSSRQWLQAGAGVISQSNPEREFTETREKLASIAPFVVTS</sequence>
<dbReference type="GO" id="GO:0016833">
    <property type="term" value="F:oxo-acid-lyase activity"/>
    <property type="evidence" value="ECO:0007669"/>
    <property type="project" value="InterPro"/>
</dbReference>
<dbReference type="InterPro" id="IPR005801">
    <property type="entry name" value="ADC_synthase"/>
</dbReference>
<dbReference type="AlphaFoldDB" id="A0A9P8Y713"/>
<dbReference type="Gene3D" id="3.60.120.10">
    <property type="entry name" value="Anthranilate synthase"/>
    <property type="match status" value="1"/>
</dbReference>
<accession>A0A9P8Y713</accession>
<dbReference type="PANTHER" id="PTHR11236:SF48">
    <property type="entry name" value="ISOCHORISMATE SYNTHASE MENF"/>
    <property type="match status" value="1"/>
</dbReference>
<evidence type="ECO:0000259" key="5">
    <source>
        <dbReference type="Pfam" id="PF00425"/>
    </source>
</evidence>
<organism evidence="6 7">
    <name type="scientific">Microdochium trichocladiopsis</name>
    <dbReference type="NCBI Taxonomy" id="1682393"/>
    <lineage>
        <taxon>Eukaryota</taxon>
        <taxon>Fungi</taxon>
        <taxon>Dikarya</taxon>
        <taxon>Ascomycota</taxon>
        <taxon>Pezizomycotina</taxon>
        <taxon>Sordariomycetes</taxon>
        <taxon>Xylariomycetidae</taxon>
        <taxon>Xylariales</taxon>
        <taxon>Microdochiaceae</taxon>
        <taxon>Microdochium</taxon>
    </lineage>
</organism>
<dbReference type="GO" id="GO:0008909">
    <property type="term" value="F:isochorismate synthase activity"/>
    <property type="evidence" value="ECO:0007669"/>
    <property type="project" value="InterPro"/>
</dbReference>
<dbReference type="OrthoDB" id="1865897at2759"/>
<dbReference type="EMBL" id="JAGTJQ010000006">
    <property type="protein sequence ID" value="KAH7029242.1"/>
    <property type="molecule type" value="Genomic_DNA"/>
</dbReference>
<dbReference type="GeneID" id="70178341"/>
<proteinExistence type="predicted"/>
<dbReference type="Proteomes" id="UP000756346">
    <property type="component" value="Unassembled WGS sequence"/>
</dbReference>
<dbReference type="NCBIfam" id="TIGR03494">
    <property type="entry name" value="salicyl_syn"/>
    <property type="match status" value="1"/>
</dbReference>
<evidence type="ECO:0000256" key="3">
    <source>
        <dbReference type="ARBA" id="ARBA00022842"/>
    </source>
</evidence>
<feature type="non-terminal residue" evidence="6">
    <location>
        <position position="422"/>
    </location>
</feature>
<feature type="domain" description="Chorismate-utilising enzyme C-terminal" evidence="5">
    <location>
        <begin position="158"/>
        <end position="411"/>
    </location>
</feature>
<keyword evidence="7" id="KW-1185">Reference proteome</keyword>
<dbReference type="InterPro" id="IPR015890">
    <property type="entry name" value="Chorismate_C"/>
</dbReference>
<dbReference type="GO" id="GO:0000162">
    <property type="term" value="P:L-tryptophan biosynthetic process"/>
    <property type="evidence" value="ECO:0007669"/>
    <property type="project" value="TreeGrafter"/>
</dbReference>
<evidence type="ECO:0000256" key="1">
    <source>
        <dbReference type="ARBA" id="ARBA00001946"/>
    </source>
</evidence>
<comment type="cofactor">
    <cofactor evidence="1">
        <name>Mg(2+)</name>
        <dbReference type="ChEBI" id="CHEBI:18420"/>
    </cofactor>
</comment>
<feature type="non-terminal residue" evidence="6">
    <location>
        <position position="1"/>
    </location>
</feature>
<keyword evidence="3" id="KW-0460">Magnesium</keyword>
<dbReference type="InterPro" id="IPR019996">
    <property type="entry name" value="Salicylate_synthase"/>
</dbReference>
<dbReference type="InterPro" id="IPR019999">
    <property type="entry name" value="Anth_synth_I-like"/>
</dbReference>
<name>A0A9P8Y713_9PEZI</name>
<evidence type="ECO:0000313" key="7">
    <source>
        <dbReference type="Proteomes" id="UP000756346"/>
    </source>
</evidence>
<dbReference type="Pfam" id="PF00425">
    <property type="entry name" value="Chorismate_bind"/>
    <property type="match status" value="1"/>
</dbReference>
<keyword evidence="4" id="KW-0456">Lyase</keyword>
<comment type="caution">
    <text evidence="6">The sequence shown here is derived from an EMBL/GenBank/DDBJ whole genome shotgun (WGS) entry which is preliminary data.</text>
</comment>
<dbReference type="GO" id="GO:0046872">
    <property type="term" value="F:metal ion binding"/>
    <property type="evidence" value="ECO:0007669"/>
    <property type="project" value="UniProtKB-KW"/>
</dbReference>
<dbReference type="PANTHER" id="PTHR11236">
    <property type="entry name" value="AMINOBENZOATE/ANTHRANILATE SYNTHASE"/>
    <property type="match status" value="1"/>
</dbReference>
<gene>
    <name evidence="6" type="ORF">B0I36DRAFT_203281</name>
</gene>
<dbReference type="SUPFAM" id="SSF56322">
    <property type="entry name" value="ADC synthase"/>
    <property type="match status" value="1"/>
</dbReference>
<evidence type="ECO:0000256" key="2">
    <source>
        <dbReference type="ARBA" id="ARBA00022723"/>
    </source>
</evidence>
<reference evidence="6" key="1">
    <citation type="journal article" date="2021" name="Nat. Commun.">
        <title>Genetic determinants of endophytism in the Arabidopsis root mycobiome.</title>
        <authorList>
            <person name="Mesny F."/>
            <person name="Miyauchi S."/>
            <person name="Thiergart T."/>
            <person name="Pickel B."/>
            <person name="Atanasova L."/>
            <person name="Karlsson M."/>
            <person name="Huettel B."/>
            <person name="Barry K.W."/>
            <person name="Haridas S."/>
            <person name="Chen C."/>
            <person name="Bauer D."/>
            <person name="Andreopoulos W."/>
            <person name="Pangilinan J."/>
            <person name="LaButti K."/>
            <person name="Riley R."/>
            <person name="Lipzen A."/>
            <person name="Clum A."/>
            <person name="Drula E."/>
            <person name="Henrissat B."/>
            <person name="Kohler A."/>
            <person name="Grigoriev I.V."/>
            <person name="Martin F.M."/>
            <person name="Hacquard S."/>
        </authorList>
    </citation>
    <scope>NUCLEOTIDE SEQUENCE</scope>
    <source>
        <strain evidence="6">MPI-CAGE-CH-0230</strain>
    </source>
</reference>
<dbReference type="RefSeq" id="XP_046011530.1">
    <property type="nucleotide sequence ID" value="XM_046148795.1"/>
</dbReference>
<evidence type="ECO:0000313" key="6">
    <source>
        <dbReference type="EMBL" id="KAH7029242.1"/>
    </source>
</evidence>
<evidence type="ECO:0000256" key="4">
    <source>
        <dbReference type="ARBA" id="ARBA00023239"/>
    </source>
</evidence>
<protein>
    <submittedName>
        <fullName evidence="6">Salicylate synthetase</fullName>
    </submittedName>
</protein>